<dbReference type="EMBL" id="MU006718">
    <property type="protein sequence ID" value="KAF2627222.1"/>
    <property type="molecule type" value="Genomic_DNA"/>
</dbReference>
<accession>A0ACB6S140</accession>
<gene>
    <name evidence="1" type="ORF">BU25DRAFT_71258</name>
</gene>
<keyword evidence="2" id="KW-1185">Reference proteome</keyword>
<evidence type="ECO:0000313" key="2">
    <source>
        <dbReference type="Proteomes" id="UP000799754"/>
    </source>
</evidence>
<comment type="caution">
    <text evidence="1">The sequence shown here is derived from an EMBL/GenBank/DDBJ whole genome shotgun (WGS) entry which is preliminary data.</text>
</comment>
<protein>
    <submittedName>
        <fullName evidence="1">Uncharacterized protein</fullName>
    </submittedName>
</protein>
<sequence length="119" mass="13913">MSFLLDPLLTSQPWSNLHHISCSRYNDFVLTQHCSRCGIQCCENCRAHIVYQTIWNRQADPVTERRRISNSVSQTRPWPVPKLCRLLHGNQVNQLAILQQHHRPENSAQVEDLQRLSRS</sequence>
<dbReference type="Proteomes" id="UP000799754">
    <property type="component" value="Unassembled WGS sequence"/>
</dbReference>
<name>A0ACB6S140_9PLEO</name>
<evidence type="ECO:0000313" key="1">
    <source>
        <dbReference type="EMBL" id="KAF2627222.1"/>
    </source>
</evidence>
<organism evidence="1 2">
    <name type="scientific">Macroventuria anomochaeta</name>
    <dbReference type="NCBI Taxonomy" id="301207"/>
    <lineage>
        <taxon>Eukaryota</taxon>
        <taxon>Fungi</taxon>
        <taxon>Dikarya</taxon>
        <taxon>Ascomycota</taxon>
        <taxon>Pezizomycotina</taxon>
        <taxon>Dothideomycetes</taxon>
        <taxon>Pleosporomycetidae</taxon>
        <taxon>Pleosporales</taxon>
        <taxon>Pleosporineae</taxon>
        <taxon>Didymellaceae</taxon>
        <taxon>Macroventuria</taxon>
    </lineage>
</organism>
<proteinExistence type="predicted"/>
<reference evidence="1" key="1">
    <citation type="journal article" date="2020" name="Stud. Mycol.">
        <title>101 Dothideomycetes genomes: a test case for predicting lifestyles and emergence of pathogens.</title>
        <authorList>
            <person name="Haridas S."/>
            <person name="Albert R."/>
            <person name="Binder M."/>
            <person name="Bloem J."/>
            <person name="Labutti K."/>
            <person name="Salamov A."/>
            <person name="Andreopoulos B."/>
            <person name="Baker S."/>
            <person name="Barry K."/>
            <person name="Bills G."/>
            <person name="Bluhm B."/>
            <person name="Cannon C."/>
            <person name="Castanera R."/>
            <person name="Culley D."/>
            <person name="Daum C."/>
            <person name="Ezra D."/>
            <person name="Gonzalez J."/>
            <person name="Henrissat B."/>
            <person name="Kuo A."/>
            <person name="Liang C."/>
            <person name="Lipzen A."/>
            <person name="Lutzoni F."/>
            <person name="Magnuson J."/>
            <person name="Mondo S."/>
            <person name="Nolan M."/>
            <person name="Ohm R."/>
            <person name="Pangilinan J."/>
            <person name="Park H.-J."/>
            <person name="Ramirez L."/>
            <person name="Alfaro M."/>
            <person name="Sun H."/>
            <person name="Tritt A."/>
            <person name="Yoshinaga Y."/>
            <person name="Zwiers L.-H."/>
            <person name="Turgeon B."/>
            <person name="Goodwin S."/>
            <person name="Spatafora J."/>
            <person name="Crous P."/>
            <person name="Grigoriev I."/>
        </authorList>
    </citation>
    <scope>NUCLEOTIDE SEQUENCE</scope>
    <source>
        <strain evidence="1">CBS 525.71</strain>
    </source>
</reference>